<dbReference type="CDD" id="cd00200">
    <property type="entry name" value="WD40"/>
    <property type="match status" value="1"/>
</dbReference>
<evidence type="ECO:0000313" key="10">
    <source>
        <dbReference type="EMBL" id="RKP30130.1"/>
    </source>
</evidence>
<keyword evidence="6" id="KW-0687">Ribonucleoprotein</keyword>
<protein>
    <submittedName>
        <fullName evidence="10">WD40 repeat-like protein</fullName>
    </submittedName>
</protein>
<feature type="repeat" description="WD" evidence="7">
    <location>
        <begin position="334"/>
        <end position="375"/>
    </location>
</feature>
<keyword evidence="3 7" id="KW-0853">WD repeat</keyword>
<dbReference type="GO" id="GO:0032040">
    <property type="term" value="C:small-subunit processome"/>
    <property type="evidence" value="ECO:0007669"/>
    <property type="project" value="TreeGrafter"/>
</dbReference>
<organism evidence="10 11">
    <name type="scientific">Metschnikowia bicuspidata</name>
    <dbReference type="NCBI Taxonomy" id="27322"/>
    <lineage>
        <taxon>Eukaryota</taxon>
        <taxon>Fungi</taxon>
        <taxon>Dikarya</taxon>
        <taxon>Ascomycota</taxon>
        <taxon>Saccharomycotina</taxon>
        <taxon>Pichiomycetes</taxon>
        <taxon>Metschnikowiaceae</taxon>
        <taxon>Metschnikowia</taxon>
    </lineage>
</organism>
<dbReference type="InterPro" id="IPR051733">
    <property type="entry name" value="WD_repeat_DCAF13/WDSOF1"/>
</dbReference>
<feature type="region of interest" description="Disordered" evidence="8">
    <location>
        <begin position="428"/>
        <end position="460"/>
    </location>
</feature>
<dbReference type="InterPro" id="IPR015943">
    <property type="entry name" value="WD40/YVTN_repeat-like_dom_sf"/>
</dbReference>
<dbReference type="OrthoDB" id="10249065at2759"/>
<evidence type="ECO:0000256" key="4">
    <source>
        <dbReference type="ARBA" id="ARBA00022737"/>
    </source>
</evidence>
<dbReference type="InterPro" id="IPR020472">
    <property type="entry name" value="WD40_PAC1"/>
</dbReference>
<dbReference type="Pfam" id="PF04158">
    <property type="entry name" value="Sof1"/>
    <property type="match status" value="1"/>
</dbReference>
<feature type="repeat" description="WD" evidence="7">
    <location>
        <begin position="106"/>
        <end position="139"/>
    </location>
</feature>
<evidence type="ECO:0000256" key="8">
    <source>
        <dbReference type="SAM" id="MobiDB-lite"/>
    </source>
</evidence>
<evidence type="ECO:0000256" key="2">
    <source>
        <dbReference type="ARBA" id="ARBA00005649"/>
    </source>
</evidence>
<keyword evidence="5" id="KW-0539">Nucleus</keyword>
<proteinExistence type="inferred from homology"/>
<dbReference type="Pfam" id="PF00400">
    <property type="entry name" value="WD40"/>
    <property type="match status" value="4"/>
</dbReference>
<feature type="domain" description="Sof1-like protein" evidence="9">
    <location>
        <begin position="367"/>
        <end position="453"/>
    </location>
</feature>
<comment type="subcellular location">
    <subcellularLocation>
        <location evidence="1">Nucleus</location>
        <location evidence="1">Nucleolus</location>
    </subcellularLocation>
</comment>
<feature type="region of interest" description="Disordered" evidence="8">
    <location>
        <begin position="1"/>
        <end position="28"/>
    </location>
</feature>
<comment type="similarity">
    <text evidence="2">Belongs to the WD repeat DCAF13/WDSOF1 family.</text>
</comment>
<feature type="repeat" description="WD" evidence="7">
    <location>
        <begin position="291"/>
        <end position="332"/>
    </location>
</feature>
<dbReference type="Proteomes" id="UP000268321">
    <property type="component" value="Unassembled WGS sequence"/>
</dbReference>
<keyword evidence="4" id="KW-0677">Repeat</keyword>
<name>A0A4P9ZDY9_9ASCO</name>
<dbReference type="Gene3D" id="2.130.10.10">
    <property type="entry name" value="YVTN repeat-like/Quinoprotein amine dehydrogenase"/>
    <property type="match status" value="2"/>
</dbReference>
<accession>A0A4P9ZDY9</accession>
<dbReference type="EMBL" id="ML004465">
    <property type="protein sequence ID" value="RKP30130.1"/>
    <property type="molecule type" value="Genomic_DNA"/>
</dbReference>
<dbReference type="PANTHER" id="PTHR22851:SF0">
    <property type="entry name" value="DDB1- AND CUL4-ASSOCIATED FACTOR 13"/>
    <property type="match status" value="1"/>
</dbReference>
<keyword evidence="11" id="KW-1185">Reference proteome</keyword>
<dbReference type="SMART" id="SM00320">
    <property type="entry name" value="WD40"/>
    <property type="match status" value="7"/>
</dbReference>
<dbReference type="SUPFAM" id="SSF50978">
    <property type="entry name" value="WD40 repeat-like"/>
    <property type="match status" value="1"/>
</dbReference>
<sequence>MKVKTISRSADAYVPARNTQESAVPRNLDPALHPFERAREYTRAVTATKLERMFARPFVGQLGDGHRDGVYCIAKNYKTTNQVASGSGDGVVKYWDLTSRQEALSFKAHYGLVTGLLITPRRGMLSCSDDKTIKLWSLECDAFGEEVNDLEVYRLAESSQGLLKVFNGEHGFLGMDHHCTDDVFVTGGAAIQLWDMNRSNYVSNLSWGADNVSNVRFNDTETSVLASCGSDNSIVLYDIRTNCPVQKVVTGLRANAIAWNPMEAFHFATGHDDHNAYMWDMRDLSKSLNIYKDHVSAVTSLDYSPTGQELVTGSYDKTIRIYRTRDGHSRDIYHTKRMQRVFAVCFTTDSRYILSGSDDANIRLWRANASECSHVKSGREQAKLNYDNKLKERYKYMPEVRRILRHRHLPIVVKKAAQIKRVELESLKRREENKRRHAKESSVPRVPEREKHIRGTAFKD</sequence>
<evidence type="ECO:0000259" key="9">
    <source>
        <dbReference type="Pfam" id="PF04158"/>
    </source>
</evidence>
<evidence type="ECO:0000256" key="1">
    <source>
        <dbReference type="ARBA" id="ARBA00004604"/>
    </source>
</evidence>
<evidence type="ECO:0000313" key="11">
    <source>
        <dbReference type="Proteomes" id="UP000268321"/>
    </source>
</evidence>
<dbReference type="PROSITE" id="PS50082">
    <property type="entry name" value="WD_REPEATS_2"/>
    <property type="match status" value="4"/>
</dbReference>
<feature type="repeat" description="WD" evidence="7">
    <location>
        <begin position="63"/>
        <end position="105"/>
    </location>
</feature>
<reference evidence="11" key="1">
    <citation type="journal article" date="2018" name="Nat. Microbiol.">
        <title>Leveraging single-cell genomics to expand the fungal tree of life.</title>
        <authorList>
            <person name="Ahrendt S.R."/>
            <person name="Quandt C.A."/>
            <person name="Ciobanu D."/>
            <person name="Clum A."/>
            <person name="Salamov A."/>
            <person name="Andreopoulos B."/>
            <person name="Cheng J.F."/>
            <person name="Woyke T."/>
            <person name="Pelin A."/>
            <person name="Henrissat B."/>
            <person name="Reynolds N.K."/>
            <person name="Benny G.L."/>
            <person name="Smith M.E."/>
            <person name="James T.Y."/>
            <person name="Grigoriev I.V."/>
        </authorList>
    </citation>
    <scope>NUCLEOTIDE SEQUENCE [LARGE SCALE GENOMIC DNA]</scope>
    <source>
        <strain evidence="11">Baker2002</strain>
    </source>
</reference>
<evidence type="ECO:0000256" key="7">
    <source>
        <dbReference type="PROSITE-ProRule" id="PRU00221"/>
    </source>
</evidence>
<evidence type="ECO:0000256" key="5">
    <source>
        <dbReference type="ARBA" id="ARBA00023242"/>
    </source>
</evidence>
<gene>
    <name evidence="10" type="ORF">METBISCDRAFT_31130</name>
</gene>
<dbReference type="FunFam" id="2.130.10.10:FF:001074">
    <property type="entry name" value="Probable SOF1 protein"/>
    <property type="match status" value="1"/>
</dbReference>
<dbReference type="InterPro" id="IPR001680">
    <property type="entry name" value="WD40_rpt"/>
</dbReference>
<dbReference type="PRINTS" id="PR00320">
    <property type="entry name" value="GPROTEINBRPT"/>
</dbReference>
<dbReference type="InterPro" id="IPR007287">
    <property type="entry name" value="Sof1"/>
</dbReference>
<dbReference type="AlphaFoldDB" id="A0A4P9ZDY9"/>
<dbReference type="GO" id="GO:0000462">
    <property type="term" value="P:maturation of SSU-rRNA from tricistronic rRNA transcript (SSU-rRNA, 5.8S rRNA, LSU-rRNA)"/>
    <property type="evidence" value="ECO:0007669"/>
    <property type="project" value="TreeGrafter"/>
</dbReference>
<dbReference type="PANTHER" id="PTHR22851">
    <property type="entry name" value="U3 SMALL NUCLEOLAR RNA U3 SNORNA ASSOCIATED PROTEIN"/>
    <property type="match status" value="1"/>
</dbReference>
<evidence type="ECO:0000256" key="6">
    <source>
        <dbReference type="ARBA" id="ARBA00023274"/>
    </source>
</evidence>
<evidence type="ECO:0000256" key="3">
    <source>
        <dbReference type="ARBA" id="ARBA00022574"/>
    </source>
</evidence>
<dbReference type="FunFam" id="2.130.10.10:FF:001105">
    <property type="entry name" value="WD40-repeat-containing domain protein"/>
    <property type="match status" value="1"/>
</dbReference>
<dbReference type="InterPro" id="IPR036322">
    <property type="entry name" value="WD40_repeat_dom_sf"/>
</dbReference>
<dbReference type="PROSITE" id="PS50294">
    <property type="entry name" value="WD_REPEATS_REGION"/>
    <property type="match status" value="3"/>
</dbReference>